<dbReference type="PANTHER" id="PTHR45688:SF13">
    <property type="entry name" value="ALANINE--GLYOXYLATE AMINOTRANSFERASE 2-LIKE"/>
    <property type="match status" value="1"/>
</dbReference>
<dbReference type="GO" id="GO:0008483">
    <property type="term" value="F:transaminase activity"/>
    <property type="evidence" value="ECO:0007669"/>
    <property type="project" value="UniProtKB-KW"/>
</dbReference>
<protein>
    <submittedName>
        <fullName evidence="5">Aspartate aminotransferase family protein</fullName>
    </submittedName>
</protein>
<keyword evidence="6" id="KW-1185">Reference proteome</keyword>
<dbReference type="RefSeq" id="WP_157708543.1">
    <property type="nucleotide sequence ID" value="NZ_CP034348.1"/>
</dbReference>
<dbReference type="PROSITE" id="PS00600">
    <property type="entry name" value="AA_TRANSFER_CLASS_3"/>
    <property type="match status" value="1"/>
</dbReference>
<accession>A0A6I6IUI0</accession>
<name>A0A6I6IUI0_9RHOB</name>
<dbReference type="InterPro" id="IPR015422">
    <property type="entry name" value="PyrdxlP-dep_Trfase_small"/>
</dbReference>
<proteinExistence type="inferred from homology"/>
<dbReference type="PIRSF" id="PIRSF000521">
    <property type="entry name" value="Transaminase_4ab_Lys_Orn"/>
    <property type="match status" value="1"/>
</dbReference>
<dbReference type="CDD" id="cd00610">
    <property type="entry name" value="OAT_like"/>
    <property type="match status" value="1"/>
</dbReference>
<dbReference type="GO" id="GO:0030170">
    <property type="term" value="F:pyridoxal phosphate binding"/>
    <property type="evidence" value="ECO:0007669"/>
    <property type="project" value="InterPro"/>
</dbReference>
<evidence type="ECO:0000256" key="4">
    <source>
        <dbReference type="RuleBase" id="RU003560"/>
    </source>
</evidence>
<evidence type="ECO:0000313" key="5">
    <source>
        <dbReference type="EMBL" id="QGX99862.1"/>
    </source>
</evidence>
<evidence type="ECO:0000256" key="3">
    <source>
        <dbReference type="ARBA" id="ARBA00022898"/>
    </source>
</evidence>
<reference evidence="6" key="1">
    <citation type="submission" date="2018-12" db="EMBL/GenBank/DDBJ databases">
        <title>Complete genome sequence of Roseovarius sp. MME-070.</title>
        <authorList>
            <person name="Nam Y.-D."/>
            <person name="Kang J."/>
            <person name="Chung W.-H."/>
            <person name="Park Y.S."/>
        </authorList>
    </citation>
    <scope>NUCLEOTIDE SEQUENCE [LARGE SCALE GENOMIC DNA]</scope>
    <source>
        <strain evidence="6">MME-070</strain>
    </source>
</reference>
<evidence type="ECO:0000256" key="1">
    <source>
        <dbReference type="ARBA" id="ARBA00001933"/>
    </source>
</evidence>
<gene>
    <name evidence="5" type="ORF">EI983_16940</name>
</gene>
<dbReference type="KEGG" id="rom:EI983_16940"/>
<keyword evidence="3 4" id="KW-0663">Pyridoxal phosphate</keyword>
<dbReference type="Gene3D" id="3.90.1150.10">
    <property type="entry name" value="Aspartate Aminotransferase, domain 1"/>
    <property type="match status" value="1"/>
</dbReference>
<dbReference type="EMBL" id="CP034348">
    <property type="protein sequence ID" value="QGX99862.1"/>
    <property type="molecule type" value="Genomic_DNA"/>
</dbReference>
<organism evidence="5 6">
    <name type="scientific">Roseovarius faecimaris</name>
    <dbReference type="NCBI Taxonomy" id="2494550"/>
    <lineage>
        <taxon>Bacteria</taxon>
        <taxon>Pseudomonadati</taxon>
        <taxon>Pseudomonadota</taxon>
        <taxon>Alphaproteobacteria</taxon>
        <taxon>Rhodobacterales</taxon>
        <taxon>Roseobacteraceae</taxon>
        <taxon>Roseovarius</taxon>
    </lineage>
</organism>
<comment type="cofactor">
    <cofactor evidence="1">
        <name>pyridoxal 5'-phosphate</name>
        <dbReference type="ChEBI" id="CHEBI:597326"/>
    </cofactor>
</comment>
<dbReference type="OrthoDB" id="9801834at2"/>
<dbReference type="SUPFAM" id="SSF53383">
    <property type="entry name" value="PLP-dependent transferases"/>
    <property type="match status" value="1"/>
</dbReference>
<evidence type="ECO:0000313" key="6">
    <source>
        <dbReference type="Proteomes" id="UP000428330"/>
    </source>
</evidence>
<dbReference type="PANTHER" id="PTHR45688">
    <property type="match status" value="1"/>
</dbReference>
<dbReference type="Pfam" id="PF00202">
    <property type="entry name" value="Aminotran_3"/>
    <property type="match status" value="1"/>
</dbReference>
<dbReference type="InterPro" id="IPR015424">
    <property type="entry name" value="PyrdxlP-dep_Trfase"/>
</dbReference>
<sequence length="428" mass="45840">MDSVTSPEALMARRDKVLSPTYFYHYDVPVHVHHAQGAVIWDQSGKRYLDCYNNVPSVGHAHPHVLEAMHRQAALINTHSRYLHESIITYAERLTATLPDALDMCAFVCTGTEANGLAYEIARTVTGKSGAIVTEEAYHGNALAVAALSPYRTAPDKRAEFVRTIPVPCQSGQPGSGQNAAALAEPTIRTHARSDHGLAMLLIDPIFDGPGIYTAPPGYLAELSRITRDEGGLVVMDEVQAGLTRLGDHMWGFMDSGIVPDIVTMGKPLGAGYPLAAVVARRDIFEAFAARRDYFNTFASSPVAGAAGNAVLDVIEAEGLLEHVHRVGQTISDGLAEIQGKFDCVGALRGKGLFQAVELVTGTDEARPDPALADRVVNQMRHEGVLISACGICDNVLKIRPPLVFSQDDAGQLLDTLRAVLAAQTGAT</sequence>
<keyword evidence="5" id="KW-0032">Aminotransferase</keyword>
<comment type="similarity">
    <text evidence="2 4">Belongs to the class-III pyridoxal-phosphate-dependent aminotransferase family.</text>
</comment>
<dbReference type="InterPro" id="IPR005814">
    <property type="entry name" value="Aminotrans_3"/>
</dbReference>
<dbReference type="InterPro" id="IPR049704">
    <property type="entry name" value="Aminotrans_3_PPA_site"/>
</dbReference>
<dbReference type="AlphaFoldDB" id="A0A6I6IUI0"/>
<dbReference type="Gene3D" id="3.40.640.10">
    <property type="entry name" value="Type I PLP-dependent aspartate aminotransferase-like (Major domain)"/>
    <property type="match status" value="1"/>
</dbReference>
<keyword evidence="5" id="KW-0808">Transferase</keyword>
<evidence type="ECO:0000256" key="2">
    <source>
        <dbReference type="ARBA" id="ARBA00008954"/>
    </source>
</evidence>
<dbReference type="InterPro" id="IPR015421">
    <property type="entry name" value="PyrdxlP-dep_Trfase_major"/>
</dbReference>
<dbReference type="Proteomes" id="UP000428330">
    <property type="component" value="Chromosome"/>
</dbReference>